<feature type="transmembrane region" description="Helical" evidence="1">
    <location>
        <begin position="107"/>
        <end position="138"/>
    </location>
</feature>
<protein>
    <submittedName>
        <fullName evidence="2">Uncharacterized protein</fullName>
    </submittedName>
</protein>
<dbReference type="InterPro" id="IPR040283">
    <property type="entry name" value="DDB_G0292058-like"/>
</dbReference>
<keyword evidence="1" id="KW-0472">Membrane</keyword>
<keyword evidence="1" id="KW-1133">Transmembrane helix</keyword>
<sequence>MEVASLIQSAVFLSCAYRICFDGVIASPLRASEVKVTSNFLLDEDSHSLSPLTDGLLKFVPAASGPVAMAPEAGVAFILAANRTRRPDVLEKFRPYKGGWDMTNKHYWASVSFTGATGFILAVVWLTSFAVALIAPLLQVENTFHGESFRTATPTNRSSVAAVVYLCCIDWLCATICWPG</sequence>
<keyword evidence="1" id="KW-0812">Transmembrane</keyword>
<dbReference type="PANTHER" id="PTHR31414">
    <property type="entry name" value="TRANSMEMBRANE PROTEIN DDB_G0292058"/>
    <property type="match status" value="1"/>
</dbReference>
<dbReference type="PANTHER" id="PTHR31414:SF16">
    <property type="entry name" value="TRANSMEMBRANE PROTEIN"/>
    <property type="match status" value="1"/>
</dbReference>
<accession>A0A835RQC0</accession>
<proteinExistence type="predicted"/>
<evidence type="ECO:0000256" key="1">
    <source>
        <dbReference type="SAM" id="Phobius"/>
    </source>
</evidence>
<evidence type="ECO:0000313" key="2">
    <source>
        <dbReference type="EMBL" id="KAG0493424.1"/>
    </source>
</evidence>
<dbReference type="Proteomes" id="UP000639772">
    <property type="component" value="Unassembled WGS sequence"/>
</dbReference>
<comment type="caution">
    <text evidence="2">The sequence shown here is derived from an EMBL/GenBank/DDBJ whole genome shotgun (WGS) entry which is preliminary data.</text>
</comment>
<evidence type="ECO:0000313" key="3">
    <source>
        <dbReference type="Proteomes" id="UP000639772"/>
    </source>
</evidence>
<gene>
    <name evidence="2" type="ORF">HPP92_004418</name>
</gene>
<organism evidence="2 3">
    <name type="scientific">Vanilla planifolia</name>
    <name type="common">Vanilla</name>
    <dbReference type="NCBI Taxonomy" id="51239"/>
    <lineage>
        <taxon>Eukaryota</taxon>
        <taxon>Viridiplantae</taxon>
        <taxon>Streptophyta</taxon>
        <taxon>Embryophyta</taxon>
        <taxon>Tracheophyta</taxon>
        <taxon>Spermatophyta</taxon>
        <taxon>Magnoliopsida</taxon>
        <taxon>Liliopsida</taxon>
        <taxon>Asparagales</taxon>
        <taxon>Orchidaceae</taxon>
        <taxon>Vanilloideae</taxon>
        <taxon>Vanilleae</taxon>
        <taxon>Vanilla</taxon>
    </lineage>
</organism>
<dbReference type="EMBL" id="JADCNM010000002">
    <property type="protein sequence ID" value="KAG0493424.1"/>
    <property type="molecule type" value="Genomic_DNA"/>
</dbReference>
<dbReference type="AlphaFoldDB" id="A0A835RQC0"/>
<dbReference type="OrthoDB" id="1937321at2759"/>
<name>A0A835RQC0_VANPL</name>
<dbReference type="GO" id="GO:0016020">
    <property type="term" value="C:membrane"/>
    <property type="evidence" value="ECO:0007669"/>
    <property type="project" value="TreeGrafter"/>
</dbReference>
<reference evidence="2 3" key="1">
    <citation type="journal article" date="2020" name="Nat. Food">
        <title>A phased Vanilla planifolia genome enables genetic improvement of flavour and production.</title>
        <authorList>
            <person name="Hasing T."/>
            <person name="Tang H."/>
            <person name="Brym M."/>
            <person name="Khazi F."/>
            <person name="Huang T."/>
            <person name="Chambers A.H."/>
        </authorList>
    </citation>
    <scope>NUCLEOTIDE SEQUENCE [LARGE SCALE GENOMIC DNA]</scope>
    <source>
        <tissue evidence="2">Leaf</tissue>
    </source>
</reference>